<gene>
    <name evidence="1" type="primary">Acey_s0025.g1105</name>
    <name evidence="1" type="ORF">Y032_0025g1105</name>
</gene>
<evidence type="ECO:0000313" key="1">
    <source>
        <dbReference type="EMBL" id="EYC18997.1"/>
    </source>
</evidence>
<dbReference type="EMBL" id="JARK01001361">
    <property type="protein sequence ID" value="EYC18997.1"/>
    <property type="molecule type" value="Genomic_DNA"/>
</dbReference>
<keyword evidence="2" id="KW-1185">Reference proteome</keyword>
<evidence type="ECO:0000313" key="2">
    <source>
        <dbReference type="Proteomes" id="UP000024635"/>
    </source>
</evidence>
<name>A0A016UW62_9BILA</name>
<accession>A0A016UW62</accession>
<reference evidence="2" key="1">
    <citation type="journal article" date="2015" name="Nat. Genet.">
        <title>The genome and transcriptome of the zoonotic hookworm Ancylostoma ceylanicum identify infection-specific gene families.</title>
        <authorList>
            <person name="Schwarz E.M."/>
            <person name="Hu Y."/>
            <person name="Antoshechkin I."/>
            <person name="Miller M.M."/>
            <person name="Sternberg P.W."/>
            <person name="Aroian R.V."/>
        </authorList>
    </citation>
    <scope>NUCLEOTIDE SEQUENCE</scope>
    <source>
        <strain evidence="2">HY135</strain>
    </source>
</reference>
<proteinExistence type="predicted"/>
<dbReference type="Proteomes" id="UP000024635">
    <property type="component" value="Unassembled WGS sequence"/>
</dbReference>
<protein>
    <submittedName>
        <fullName evidence="1">Uncharacterized protein</fullName>
    </submittedName>
</protein>
<dbReference type="AlphaFoldDB" id="A0A016UW62"/>
<organism evidence="1 2">
    <name type="scientific">Ancylostoma ceylanicum</name>
    <dbReference type="NCBI Taxonomy" id="53326"/>
    <lineage>
        <taxon>Eukaryota</taxon>
        <taxon>Metazoa</taxon>
        <taxon>Ecdysozoa</taxon>
        <taxon>Nematoda</taxon>
        <taxon>Chromadorea</taxon>
        <taxon>Rhabditida</taxon>
        <taxon>Rhabditina</taxon>
        <taxon>Rhabditomorpha</taxon>
        <taxon>Strongyloidea</taxon>
        <taxon>Ancylostomatidae</taxon>
        <taxon>Ancylostomatinae</taxon>
        <taxon>Ancylostoma</taxon>
    </lineage>
</organism>
<comment type="caution">
    <text evidence="1">The sequence shown here is derived from an EMBL/GenBank/DDBJ whole genome shotgun (WGS) entry which is preliminary data.</text>
</comment>
<sequence>MSSESTQLFRFLREESAGRVRDCAVSSGRKHEWRSLKISKVPQGAIRAYTGSISVKAQFWAHPADRCSTIPNHQDLPPEIIDDTNFLVKVRFCSMAHDPCKSTCKTSLIHNHFKSKEILHEELEGASHDHCC</sequence>